<dbReference type="RefSeq" id="XP_009521839.1">
    <property type="nucleotide sequence ID" value="XM_009523544.1"/>
</dbReference>
<accession>G4Z9K8</accession>
<protein>
    <submittedName>
        <fullName evidence="2">Uncharacterized protein</fullName>
    </submittedName>
</protein>
<feature type="region of interest" description="Disordered" evidence="1">
    <location>
        <begin position="78"/>
        <end position="126"/>
    </location>
</feature>
<gene>
    <name evidence="2" type="ORF">PHYSODRAFT_297788</name>
</gene>
<dbReference type="Proteomes" id="UP000002640">
    <property type="component" value="Unassembled WGS sequence"/>
</dbReference>
<dbReference type="KEGG" id="psoj:PHYSODRAFT_297788"/>
<reference evidence="2 3" key="1">
    <citation type="journal article" date="2006" name="Science">
        <title>Phytophthora genome sequences uncover evolutionary origins and mechanisms of pathogenesis.</title>
        <authorList>
            <person name="Tyler B.M."/>
            <person name="Tripathy S."/>
            <person name="Zhang X."/>
            <person name="Dehal P."/>
            <person name="Jiang R.H."/>
            <person name="Aerts A."/>
            <person name="Arredondo F.D."/>
            <person name="Baxter L."/>
            <person name="Bensasson D."/>
            <person name="Beynon J.L."/>
            <person name="Chapman J."/>
            <person name="Damasceno C.M."/>
            <person name="Dorrance A.E."/>
            <person name="Dou D."/>
            <person name="Dickerman A.W."/>
            <person name="Dubchak I.L."/>
            <person name="Garbelotto M."/>
            <person name="Gijzen M."/>
            <person name="Gordon S.G."/>
            <person name="Govers F."/>
            <person name="Grunwald N.J."/>
            <person name="Huang W."/>
            <person name="Ivors K.L."/>
            <person name="Jones R.W."/>
            <person name="Kamoun S."/>
            <person name="Krampis K."/>
            <person name="Lamour K.H."/>
            <person name="Lee M.K."/>
            <person name="McDonald W.H."/>
            <person name="Medina M."/>
            <person name="Meijer H.J."/>
            <person name="Nordberg E.K."/>
            <person name="Maclean D.J."/>
            <person name="Ospina-Giraldo M.D."/>
            <person name="Morris P.F."/>
            <person name="Phuntumart V."/>
            <person name="Putnam N.H."/>
            <person name="Rash S."/>
            <person name="Rose J.K."/>
            <person name="Sakihama Y."/>
            <person name="Salamov A.A."/>
            <person name="Savidor A."/>
            <person name="Scheuring C.F."/>
            <person name="Smith B.M."/>
            <person name="Sobral B.W."/>
            <person name="Terry A."/>
            <person name="Torto-Alalibo T.A."/>
            <person name="Win J."/>
            <person name="Xu Z."/>
            <person name="Zhang H."/>
            <person name="Grigoriev I.V."/>
            <person name="Rokhsar D.S."/>
            <person name="Boore J.L."/>
        </authorList>
    </citation>
    <scope>NUCLEOTIDE SEQUENCE [LARGE SCALE GENOMIC DNA]</scope>
    <source>
        <strain evidence="2 3">P6497</strain>
    </source>
</reference>
<evidence type="ECO:0000313" key="2">
    <source>
        <dbReference type="EMBL" id="EGZ19122.1"/>
    </source>
</evidence>
<keyword evidence="3" id="KW-1185">Reference proteome</keyword>
<feature type="compositionally biased region" description="Acidic residues" evidence="1">
    <location>
        <begin position="88"/>
        <end position="111"/>
    </location>
</feature>
<evidence type="ECO:0000313" key="3">
    <source>
        <dbReference type="Proteomes" id="UP000002640"/>
    </source>
</evidence>
<dbReference type="EMBL" id="JH159153">
    <property type="protein sequence ID" value="EGZ19122.1"/>
    <property type="molecule type" value="Genomic_DNA"/>
</dbReference>
<proteinExistence type="predicted"/>
<dbReference type="OMA" id="NTWLERV"/>
<dbReference type="GeneID" id="20641536"/>
<name>G4Z9K8_PHYSP</name>
<dbReference type="AlphaFoldDB" id="G4Z9K8"/>
<dbReference type="InParanoid" id="G4Z9K8"/>
<dbReference type="SMR" id="G4Z9K8"/>
<sequence length="719" mass="79919">MALIAKLRDVEQQILRTTQVVELHTKLAQGLLKCEQDDVTPTSEVLALVESVERAQTDLAVVTQHLVQIIKRRLNALGPAPDQRSLDGDETETEDELEEVELDPQDDEPIEEWGNGDNGLTDTTLENTGLEQSGAEHAETTDAARSSPACVLERYLAAASAVKESVTASGKEFSLTSGALENMNDPIVKNWAEAVKQNFKQATFFFITRLSNQSVTHELAAAFCDASGLAVPIIASCKAKFSVAWILPAIEYYDTIYRLAGATSFVQTLLPTLECRNILVRSLDERVSKFLEETASNVASLTQKIKKRKQRVYWLSQYGEKLRNICQYCAIRHDVGDMIPWTAEQWGIVGDIGQHLSNLTKNAFKTQKMPGWIDKLRIALEKLEVTYPGRCPKPLYDAGDTSTIVAETDGQVFDSTPSTRNLNECDSEMKSPGLTVAPDNTHVDAVGAKRSREDAKAELPEAKRIAISTEVTNLHDVSGAKLIFAEVKECLDMATQLKNGLEPGQLVVPFSRAGKDIRGLLHRVTKLSQHFRYIIRRDAEAEVAFAETIALQVQLICRCPCGFFCHAQLKGLLKPLFSIVKAAMKSPNSGTIAASYERLQAYWNEFHADQFQAMRNHIEVTEREGKHLDPAQLRTPLRQLFVQFVDTCAVCLQELMHKTAPKRIEELWSKLLEIATVLNTWLERVMGGGQLLHNSRKVLATLLRMNAKLPGSVPSVLVE</sequence>
<evidence type="ECO:0000256" key="1">
    <source>
        <dbReference type="SAM" id="MobiDB-lite"/>
    </source>
</evidence>
<organism evidence="2 3">
    <name type="scientific">Phytophthora sojae (strain P6497)</name>
    <name type="common">Soybean stem and root rot agent</name>
    <name type="synonym">Phytophthora megasperma f. sp. glycines</name>
    <dbReference type="NCBI Taxonomy" id="1094619"/>
    <lineage>
        <taxon>Eukaryota</taxon>
        <taxon>Sar</taxon>
        <taxon>Stramenopiles</taxon>
        <taxon>Oomycota</taxon>
        <taxon>Peronosporomycetes</taxon>
        <taxon>Peronosporales</taxon>
        <taxon>Peronosporaceae</taxon>
        <taxon>Phytophthora</taxon>
    </lineage>
</organism>